<dbReference type="AlphaFoldDB" id="A0A4U5N4P2"/>
<protein>
    <recommendedName>
        <fullName evidence="4">Secreted protein</fullName>
    </recommendedName>
</protein>
<evidence type="ECO:0000256" key="1">
    <source>
        <dbReference type="SAM" id="SignalP"/>
    </source>
</evidence>
<organism evidence="2 3">
    <name type="scientific">Steinernema carpocapsae</name>
    <name type="common">Entomopathogenic nematode</name>
    <dbReference type="NCBI Taxonomy" id="34508"/>
    <lineage>
        <taxon>Eukaryota</taxon>
        <taxon>Metazoa</taxon>
        <taxon>Ecdysozoa</taxon>
        <taxon>Nematoda</taxon>
        <taxon>Chromadorea</taxon>
        <taxon>Rhabditida</taxon>
        <taxon>Tylenchina</taxon>
        <taxon>Panagrolaimomorpha</taxon>
        <taxon>Strongyloidoidea</taxon>
        <taxon>Steinernematidae</taxon>
        <taxon>Steinernema</taxon>
    </lineage>
</organism>
<sequence>MWILSPTCTLKFTFTTLLVWRKSCFGKPSQLAPTHPGNDVSGVGVFVNKIPKLGRINIPCVTESGGHVL</sequence>
<keyword evidence="1" id="KW-0732">Signal</keyword>
<gene>
    <name evidence="2" type="ORF">L596_018335</name>
</gene>
<evidence type="ECO:0000313" key="2">
    <source>
        <dbReference type="EMBL" id="TKR77340.1"/>
    </source>
</evidence>
<feature type="signal peptide" evidence="1">
    <location>
        <begin position="1"/>
        <end position="26"/>
    </location>
</feature>
<evidence type="ECO:0008006" key="4">
    <source>
        <dbReference type="Google" id="ProtNLM"/>
    </source>
</evidence>
<keyword evidence="3" id="KW-1185">Reference proteome</keyword>
<dbReference type="EMBL" id="AZBU02000005">
    <property type="protein sequence ID" value="TKR77340.1"/>
    <property type="molecule type" value="Genomic_DNA"/>
</dbReference>
<reference evidence="2 3" key="1">
    <citation type="journal article" date="2015" name="Genome Biol.">
        <title>Comparative genomics of Steinernema reveals deeply conserved gene regulatory networks.</title>
        <authorList>
            <person name="Dillman A.R."/>
            <person name="Macchietto M."/>
            <person name="Porter C.F."/>
            <person name="Rogers A."/>
            <person name="Williams B."/>
            <person name="Antoshechkin I."/>
            <person name="Lee M.M."/>
            <person name="Goodwin Z."/>
            <person name="Lu X."/>
            <person name="Lewis E.E."/>
            <person name="Goodrich-Blair H."/>
            <person name="Stock S.P."/>
            <person name="Adams B.J."/>
            <person name="Sternberg P.W."/>
            <person name="Mortazavi A."/>
        </authorList>
    </citation>
    <scope>NUCLEOTIDE SEQUENCE [LARGE SCALE GENOMIC DNA]</scope>
    <source>
        <strain evidence="2 3">ALL</strain>
    </source>
</reference>
<feature type="chain" id="PRO_5020609120" description="Secreted protein" evidence="1">
    <location>
        <begin position="27"/>
        <end position="69"/>
    </location>
</feature>
<proteinExistence type="predicted"/>
<dbReference type="Proteomes" id="UP000298663">
    <property type="component" value="Unassembled WGS sequence"/>
</dbReference>
<evidence type="ECO:0000313" key="3">
    <source>
        <dbReference type="Proteomes" id="UP000298663"/>
    </source>
</evidence>
<reference evidence="2 3" key="2">
    <citation type="journal article" date="2019" name="G3 (Bethesda)">
        <title>Hybrid Assembly of the Genome of the Entomopathogenic Nematode Steinernema carpocapsae Identifies the X-Chromosome.</title>
        <authorList>
            <person name="Serra L."/>
            <person name="Macchietto M."/>
            <person name="Macias-Munoz A."/>
            <person name="McGill C.J."/>
            <person name="Rodriguez I.M."/>
            <person name="Rodriguez B."/>
            <person name="Murad R."/>
            <person name="Mortazavi A."/>
        </authorList>
    </citation>
    <scope>NUCLEOTIDE SEQUENCE [LARGE SCALE GENOMIC DNA]</scope>
    <source>
        <strain evidence="2 3">ALL</strain>
    </source>
</reference>
<name>A0A4U5N4P2_STECR</name>
<accession>A0A4U5N4P2</accession>
<comment type="caution">
    <text evidence="2">The sequence shown here is derived from an EMBL/GenBank/DDBJ whole genome shotgun (WGS) entry which is preliminary data.</text>
</comment>